<evidence type="ECO:0000256" key="1">
    <source>
        <dbReference type="ARBA" id="ARBA00004651"/>
    </source>
</evidence>
<name>A0A175R599_9HYPH</name>
<dbReference type="Pfam" id="PF00892">
    <property type="entry name" value="EamA"/>
    <property type="match status" value="1"/>
</dbReference>
<dbReference type="NCBIfam" id="TIGR00688">
    <property type="entry name" value="rarD"/>
    <property type="match status" value="1"/>
</dbReference>
<evidence type="ECO:0000313" key="10">
    <source>
        <dbReference type="EMBL" id="KTQ85132.1"/>
    </source>
</evidence>
<dbReference type="GO" id="GO:0005886">
    <property type="term" value="C:plasma membrane"/>
    <property type="evidence" value="ECO:0007669"/>
    <property type="project" value="UniProtKB-SubCell"/>
</dbReference>
<dbReference type="InterPro" id="IPR004626">
    <property type="entry name" value="RarD"/>
</dbReference>
<keyword evidence="5 8" id="KW-0812">Transmembrane</keyword>
<dbReference type="PANTHER" id="PTHR22911:SF137">
    <property type="entry name" value="SOLUTE CARRIER FAMILY 35 MEMBER G2-RELATED"/>
    <property type="match status" value="1"/>
</dbReference>
<feature type="domain" description="EamA" evidence="9">
    <location>
        <begin position="10"/>
        <end position="146"/>
    </location>
</feature>
<evidence type="ECO:0000256" key="2">
    <source>
        <dbReference type="ARBA" id="ARBA00007362"/>
    </source>
</evidence>
<reference evidence="10 11" key="1">
    <citation type="journal article" date="2016" name="Front. Microbiol.">
        <title>Genomic Resource of Rice Seed Associated Bacteria.</title>
        <authorList>
            <person name="Midha S."/>
            <person name="Bansal K."/>
            <person name="Sharma S."/>
            <person name="Kumar N."/>
            <person name="Patil P.P."/>
            <person name="Chaudhry V."/>
            <person name="Patil P.B."/>
        </authorList>
    </citation>
    <scope>NUCLEOTIDE SEQUENCE [LARGE SCALE GENOMIC DNA]</scope>
    <source>
        <strain evidence="10 11">NS226</strain>
    </source>
</reference>
<dbReference type="PANTHER" id="PTHR22911">
    <property type="entry name" value="ACYL-MALONYL CONDENSING ENZYME-RELATED"/>
    <property type="match status" value="1"/>
</dbReference>
<dbReference type="Proteomes" id="UP000078272">
    <property type="component" value="Unassembled WGS sequence"/>
</dbReference>
<evidence type="ECO:0000256" key="6">
    <source>
        <dbReference type="ARBA" id="ARBA00022989"/>
    </source>
</evidence>
<feature type="transmembrane region" description="Helical" evidence="8">
    <location>
        <begin position="12"/>
        <end position="30"/>
    </location>
</feature>
<dbReference type="RefSeq" id="WP_058636579.1">
    <property type="nucleotide sequence ID" value="NZ_LDPZ01000066.1"/>
</dbReference>
<keyword evidence="6 8" id="KW-1133">Transmembrane helix</keyword>
<dbReference type="AlphaFoldDB" id="A0A175R599"/>
<accession>A0A175R599</accession>
<dbReference type="PATRIC" id="fig|401562.3.peg.4578"/>
<comment type="similarity">
    <text evidence="2">Belongs to the EamA transporter family.</text>
</comment>
<comment type="subcellular location">
    <subcellularLocation>
        <location evidence="1">Cell membrane</location>
        <topology evidence="1">Multi-pass membrane protein</topology>
    </subcellularLocation>
</comment>
<feature type="transmembrane region" description="Helical" evidence="8">
    <location>
        <begin position="105"/>
        <end position="124"/>
    </location>
</feature>
<sequence>MSDQPAESTRGYVYAVSAYLIWGLVLPIYMKLLSHVSPMEIVAHRILWALPFALLVLAKAGLLRDVGRLFTPRILGLMTLTATLISINWGTYVIAIITGHGVEAALGYYINPLINVLLAAVFLGERPNRPQAAAIALAAFGVLILTVKAGGLPWISLILAGSFGLYGLLRKTVPVSASEGFFLEIAILFLPALGLAVWVASTGQNHFGSNGRETALLIGAGAVTAIPLILYAAAARLLRFTTVGLLQYIAPTFIALTAVFVFGEPFGLWQGVAFGFIWAALAVYTWSMFAGRRSARRPATEACAAE</sequence>
<protein>
    <submittedName>
        <fullName evidence="10">Permease</fullName>
    </submittedName>
</protein>
<feature type="transmembrane region" description="Helical" evidence="8">
    <location>
        <begin position="153"/>
        <end position="169"/>
    </location>
</feature>
<dbReference type="InterPro" id="IPR037185">
    <property type="entry name" value="EmrE-like"/>
</dbReference>
<comment type="caution">
    <text evidence="10">The sequence shown here is derived from an EMBL/GenBank/DDBJ whole genome shotgun (WGS) entry which is preliminary data.</text>
</comment>
<evidence type="ECO:0000313" key="11">
    <source>
        <dbReference type="Proteomes" id="UP000078272"/>
    </source>
</evidence>
<dbReference type="OrthoDB" id="369870at2"/>
<evidence type="ECO:0000256" key="8">
    <source>
        <dbReference type="SAM" id="Phobius"/>
    </source>
</evidence>
<dbReference type="EMBL" id="LDPZ01000066">
    <property type="protein sequence ID" value="KTQ85132.1"/>
    <property type="molecule type" value="Genomic_DNA"/>
</dbReference>
<organism evidence="10 11">
    <name type="scientific">Aureimonas ureilytica</name>
    <dbReference type="NCBI Taxonomy" id="401562"/>
    <lineage>
        <taxon>Bacteria</taxon>
        <taxon>Pseudomonadati</taxon>
        <taxon>Pseudomonadota</taxon>
        <taxon>Alphaproteobacteria</taxon>
        <taxon>Hyphomicrobiales</taxon>
        <taxon>Aurantimonadaceae</taxon>
        <taxon>Aureimonas</taxon>
    </lineage>
</organism>
<proteinExistence type="inferred from homology"/>
<evidence type="ECO:0000256" key="4">
    <source>
        <dbReference type="ARBA" id="ARBA00022475"/>
    </source>
</evidence>
<dbReference type="InterPro" id="IPR000620">
    <property type="entry name" value="EamA_dom"/>
</dbReference>
<gene>
    <name evidence="10" type="ORF">NS226_20720</name>
</gene>
<feature type="transmembrane region" description="Helical" evidence="8">
    <location>
        <begin position="215"/>
        <end position="233"/>
    </location>
</feature>
<evidence type="ECO:0000256" key="7">
    <source>
        <dbReference type="ARBA" id="ARBA00023136"/>
    </source>
</evidence>
<feature type="transmembrane region" description="Helical" evidence="8">
    <location>
        <begin position="74"/>
        <end position="99"/>
    </location>
</feature>
<keyword evidence="4" id="KW-1003">Cell membrane</keyword>
<evidence type="ECO:0000256" key="5">
    <source>
        <dbReference type="ARBA" id="ARBA00022692"/>
    </source>
</evidence>
<evidence type="ECO:0000256" key="3">
    <source>
        <dbReference type="ARBA" id="ARBA00022448"/>
    </source>
</evidence>
<dbReference type="SUPFAM" id="SSF103481">
    <property type="entry name" value="Multidrug resistance efflux transporter EmrE"/>
    <property type="match status" value="2"/>
</dbReference>
<feature type="transmembrane region" description="Helical" evidence="8">
    <location>
        <begin position="131"/>
        <end position="147"/>
    </location>
</feature>
<evidence type="ECO:0000259" key="9">
    <source>
        <dbReference type="Pfam" id="PF00892"/>
    </source>
</evidence>
<keyword evidence="7 8" id="KW-0472">Membrane</keyword>
<feature type="transmembrane region" description="Helical" evidence="8">
    <location>
        <begin position="268"/>
        <end position="287"/>
    </location>
</feature>
<feature type="transmembrane region" description="Helical" evidence="8">
    <location>
        <begin position="245"/>
        <end position="262"/>
    </location>
</feature>
<feature type="transmembrane region" description="Helical" evidence="8">
    <location>
        <begin position="181"/>
        <end position="200"/>
    </location>
</feature>
<keyword evidence="3" id="KW-0813">Transport</keyword>
<feature type="transmembrane region" description="Helical" evidence="8">
    <location>
        <begin position="42"/>
        <end position="62"/>
    </location>
</feature>
<dbReference type="STRING" id="401562.NS365_08420"/>